<dbReference type="Proteomes" id="UP000439903">
    <property type="component" value="Unassembled WGS sequence"/>
</dbReference>
<accession>A0A8H4AG90</accession>
<dbReference type="EMBL" id="WTPW01000647">
    <property type="protein sequence ID" value="KAF0492442.1"/>
    <property type="molecule type" value="Genomic_DNA"/>
</dbReference>
<dbReference type="AlphaFoldDB" id="A0A8H4AG90"/>
<evidence type="ECO:0000313" key="1">
    <source>
        <dbReference type="EMBL" id="KAF0492442.1"/>
    </source>
</evidence>
<dbReference type="OrthoDB" id="2384430at2759"/>
<organism evidence="1 2">
    <name type="scientific">Gigaspora margarita</name>
    <dbReference type="NCBI Taxonomy" id="4874"/>
    <lineage>
        <taxon>Eukaryota</taxon>
        <taxon>Fungi</taxon>
        <taxon>Fungi incertae sedis</taxon>
        <taxon>Mucoromycota</taxon>
        <taxon>Glomeromycotina</taxon>
        <taxon>Glomeromycetes</taxon>
        <taxon>Diversisporales</taxon>
        <taxon>Gigasporaceae</taxon>
        <taxon>Gigaspora</taxon>
    </lineage>
</organism>
<sequence>MKLKSKSRSKIGKVRACEIFAIDYWMRIRHSFVIKKSQRSTGIGVENDEKIRHSLIIKPERWKALLKYLRFTAEVGVEKEKIKAFIYDQKSAEMDDASEICVGRCYDEKVGSGQG</sequence>
<evidence type="ECO:0000313" key="2">
    <source>
        <dbReference type="Proteomes" id="UP000439903"/>
    </source>
</evidence>
<gene>
    <name evidence="1" type="ORF">F8M41_021723</name>
</gene>
<protein>
    <submittedName>
        <fullName evidence="1">Uncharacterized protein</fullName>
    </submittedName>
</protein>
<name>A0A8H4AG90_GIGMA</name>
<proteinExistence type="predicted"/>
<keyword evidence="2" id="KW-1185">Reference proteome</keyword>
<reference evidence="1 2" key="1">
    <citation type="journal article" date="2019" name="Environ. Microbiol.">
        <title>At the nexus of three kingdoms: the genome of the mycorrhizal fungus Gigaspora margarita provides insights into plant, endobacterial and fungal interactions.</title>
        <authorList>
            <person name="Venice F."/>
            <person name="Ghignone S."/>
            <person name="Salvioli di Fossalunga A."/>
            <person name="Amselem J."/>
            <person name="Novero M."/>
            <person name="Xianan X."/>
            <person name="Sedzielewska Toro K."/>
            <person name="Morin E."/>
            <person name="Lipzen A."/>
            <person name="Grigoriev I.V."/>
            <person name="Henrissat B."/>
            <person name="Martin F.M."/>
            <person name="Bonfante P."/>
        </authorList>
    </citation>
    <scope>NUCLEOTIDE SEQUENCE [LARGE SCALE GENOMIC DNA]</scope>
    <source>
        <strain evidence="1 2">BEG34</strain>
    </source>
</reference>
<comment type="caution">
    <text evidence="1">The sequence shown here is derived from an EMBL/GenBank/DDBJ whole genome shotgun (WGS) entry which is preliminary data.</text>
</comment>